<dbReference type="EMBL" id="FNCF01000001">
    <property type="protein sequence ID" value="SDF56837.1"/>
    <property type="molecule type" value="Genomic_DNA"/>
</dbReference>
<proteinExistence type="predicted"/>
<dbReference type="Proteomes" id="UP000198863">
    <property type="component" value="Unassembled WGS sequence"/>
</dbReference>
<dbReference type="InterPro" id="IPR013974">
    <property type="entry name" value="SAF"/>
</dbReference>
<dbReference type="Pfam" id="PF21135">
    <property type="entry name" value="DRL_cat"/>
    <property type="match status" value="1"/>
</dbReference>
<evidence type="ECO:0000313" key="3">
    <source>
        <dbReference type="Proteomes" id="UP000198863"/>
    </source>
</evidence>
<dbReference type="PANTHER" id="PTHR37850:SF2">
    <property type="entry name" value="SAF DOMAIN PROTEIN"/>
    <property type="match status" value="1"/>
</dbReference>
<dbReference type="InterPro" id="IPR036291">
    <property type="entry name" value="NAD(P)-bd_dom_sf"/>
</dbReference>
<dbReference type="PANTHER" id="PTHR37850">
    <property type="entry name" value="STRU PROTEIN"/>
    <property type="match status" value="1"/>
</dbReference>
<dbReference type="SMART" id="SM00858">
    <property type="entry name" value="SAF"/>
    <property type="match status" value="1"/>
</dbReference>
<organism evidence="2 3">
    <name type="scientific">Klenkia brasiliensis</name>
    <dbReference type="NCBI Taxonomy" id="333142"/>
    <lineage>
        <taxon>Bacteria</taxon>
        <taxon>Bacillati</taxon>
        <taxon>Actinomycetota</taxon>
        <taxon>Actinomycetes</taxon>
        <taxon>Geodermatophilales</taxon>
        <taxon>Geodermatophilaceae</taxon>
        <taxon>Klenkia</taxon>
    </lineage>
</organism>
<dbReference type="OrthoDB" id="9777844at2"/>
<sequence>MSYSSRLAALEAERGRPVRIALVGAGQMGRGFAAQAHRMTGVHVSAVVDVVAERASEALVGTGQQPVISHDLDEVVRVVESGGAVALDDLSMLTDLPVDVVVEATGVPEIGAQVAVRCLLAGKDIATLNVESDVTIGRLLHDLAGSTGAIYSICRGDEPVECKILVDYARDLSMEVVMAGKGKNNPLDPSATPASLTEEAQRKGMNPKMLCSFVDGSKAMIEMAALANTTGLGVSTRGMHGPASTVPTLQDTFALVEDGGVLEKAGVVDYCTGPVAPGVFVVVRTDDPYVNHELSYLQMGKGPYFALYRPYHLASVEAPLTVAEMVVDRRASLTSEFWTAEVGAVAKSDLAAGTVLEGVGGAHVHGLIEDAADFAAGNRVPLGVIANARLVRDVPAGEYLTYDDVELASDSVIVALRKLQDATPAGTAPSEADLVAALGGVPA</sequence>
<evidence type="ECO:0000259" key="1">
    <source>
        <dbReference type="SMART" id="SM00858"/>
    </source>
</evidence>
<keyword evidence="3" id="KW-1185">Reference proteome</keyword>
<dbReference type="SUPFAM" id="SSF51735">
    <property type="entry name" value="NAD(P)-binding Rossmann-fold domains"/>
    <property type="match status" value="1"/>
</dbReference>
<feature type="domain" description="SAF" evidence="1">
    <location>
        <begin position="341"/>
        <end position="406"/>
    </location>
</feature>
<protein>
    <submittedName>
        <fullName evidence="2">Predicted homoserine dehydrogenase, contains C-terminal SAF domain</fullName>
    </submittedName>
</protein>
<name>A0A1G7M4Y7_9ACTN</name>
<evidence type="ECO:0000313" key="2">
    <source>
        <dbReference type="EMBL" id="SDF56837.1"/>
    </source>
</evidence>
<dbReference type="RefSeq" id="WP_091057669.1">
    <property type="nucleotide sequence ID" value="NZ_FNCF01000001.1"/>
</dbReference>
<dbReference type="AlphaFoldDB" id="A0A1G7M4Y7"/>
<dbReference type="Gene3D" id="3.40.50.720">
    <property type="entry name" value="NAD(P)-binding Rossmann-like Domain"/>
    <property type="match status" value="1"/>
</dbReference>
<accession>A0A1G7M4Y7</accession>
<dbReference type="InterPro" id="IPR048423">
    <property type="entry name" value="DRL_cat"/>
</dbReference>
<dbReference type="CDD" id="cd11616">
    <property type="entry name" value="SAF_DH_OX_like"/>
    <property type="match status" value="1"/>
</dbReference>
<gene>
    <name evidence="2" type="ORF">SAMN05660324_0503</name>
</gene>
<reference evidence="3" key="1">
    <citation type="submission" date="2016-10" db="EMBL/GenBank/DDBJ databases">
        <authorList>
            <person name="Varghese N."/>
            <person name="Submissions S."/>
        </authorList>
    </citation>
    <scope>NUCLEOTIDE SEQUENCE [LARGE SCALE GENOMIC DNA]</scope>
    <source>
        <strain evidence="3">DSM 44526</strain>
    </source>
</reference>